<keyword evidence="9 10" id="KW-0539">Nucleus</keyword>
<dbReference type="InterPro" id="IPR035500">
    <property type="entry name" value="NHR-like_dom_sf"/>
</dbReference>
<dbReference type="SMART" id="SM00399">
    <property type="entry name" value="ZnF_C4"/>
    <property type="match status" value="1"/>
</dbReference>
<dbReference type="PROSITE" id="PS00031">
    <property type="entry name" value="NUCLEAR_REC_DBD_1"/>
    <property type="match status" value="1"/>
</dbReference>
<keyword evidence="8 10" id="KW-0675">Receptor</keyword>
<evidence type="ECO:0000256" key="4">
    <source>
        <dbReference type="ARBA" id="ARBA00022833"/>
    </source>
</evidence>
<keyword evidence="4 10" id="KW-0862">Zinc</keyword>
<protein>
    <submittedName>
        <fullName evidence="13">Tailless-like</fullName>
    </submittedName>
</protein>
<dbReference type="PRINTS" id="PR00398">
    <property type="entry name" value="STRDHORMONER"/>
</dbReference>
<keyword evidence="5 10" id="KW-0805">Transcription regulation</keyword>
<dbReference type="FunFam" id="3.30.50.10:FF:000019">
    <property type="entry name" value="Nuclear receptor subfamily 2 group E member"/>
    <property type="match status" value="1"/>
</dbReference>
<keyword evidence="7 10" id="KW-0804">Transcription</keyword>
<dbReference type="PRINTS" id="PR00047">
    <property type="entry name" value="STROIDFINGER"/>
</dbReference>
<dbReference type="GO" id="GO:0008270">
    <property type="term" value="F:zinc ion binding"/>
    <property type="evidence" value="ECO:0007669"/>
    <property type="project" value="UniProtKB-KW"/>
</dbReference>
<dbReference type="InterPro" id="IPR001628">
    <property type="entry name" value="Znf_hrmn_rcpt"/>
</dbReference>
<dbReference type="SUPFAM" id="SSF57716">
    <property type="entry name" value="Glucocorticoid receptor-like (DNA-binding domain)"/>
    <property type="match status" value="1"/>
</dbReference>
<evidence type="ECO:0000256" key="5">
    <source>
        <dbReference type="ARBA" id="ARBA00023015"/>
    </source>
</evidence>
<evidence type="ECO:0000256" key="1">
    <source>
        <dbReference type="ARBA" id="ARBA00004123"/>
    </source>
</evidence>
<evidence type="ECO:0000313" key="13">
    <source>
        <dbReference type="EMBL" id="BBD75276.1"/>
    </source>
</evidence>
<dbReference type="PROSITE" id="PS51030">
    <property type="entry name" value="NUCLEAR_REC_DBD_2"/>
    <property type="match status" value="1"/>
</dbReference>
<accession>A0A2Z6DTG9</accession>
<dbReference type="AlphaFoldDB" id="A0A2Z6DTG9"/>
<proteinExistence type="evidence at transcript level"/>
<dbReference type="Gene3D" id="1.10.565.10">
    <property type="entry name" value="Retinoid X Receptor"/>
    <property type="match status" value="1"/>
</dbReference>
<feature type="domain" description="Nuclear receptor" evidence="11">
    <location>
        <begin position="31"/>
        <end position="110"/>
    </location>
</feature>
<evidence type="ECO:0000256" key="10">
    <source>
        <dbReference type="RuleBase" id="RU004334"/>
    </source>
</evidence>
<dbReference type="GO" id="GO:0006357">
    <property type="term" value="P:regulation of transcription by RNA polymerase II"/>
    <property type="evidence" value="ECO:0007669"/>
    <property type="project" value="UniProtKB-ARBA"/>
</dbReference>
<comment type="subcellular location">
    <subcellularLocation>
        <location evidence="1 10">Nucleus</location>
    </subcellularLocation>
</comment>
<evidence type="ECO:0000259" key="11">
    <source>
        <dbReference type="PROSITE" id="PS51030"/>
    </source>
</evidence>
<evidence type="ECO:0000256" key="7">
    <source>
        <dbReference type="ARBA" id="ARBA00023163"/>
    </source>
</evidence>
<comment type="similarity">
    <text evidence="10">Belongs to the nuclear hormone receptor family.</text>
</comment>
<dbReference type="Pfam" id="PF00104">
    <property type="entry name" value="Hormone_recep"/>
    <property type="match status" value="1"/>
</dbReference>
<dbReference type="InterPro" id="IPR050274">
    <property type="entry name" value="Nuclear_hormone_rcpt_NR2"/>
</dbReference>
<dbReference type="GO" id="GO:0005634">
    <property type="term" value="C:nucleus"/>
    <property type="evidence" value="ECO:0007669"/>
    <property type="project" value="UniProtKB-SubCell"/>
</dbReference>
<dbReference type="GO" id="GO:0032502">
    <property type="term" value="P:developmental process"/>
    <property type="evidence" value="ECO:0007669"/>
    <property type="project" value="UniProtKB-ARBA"/>
</dbReference>
<evidence type="ECO:0000256" key="8">
    <source>
        <dbReference type="ARBA" id="ARBA00023170"/>
    </source>
</evidence>
<organism evidence="13">
    <name type="scientific">Parasteatoda tepidariorum</name>
    <name type="common">Common house spider</name>
    <name type="synonym">Achaearanea tepidariorum</name>
    <dbReference type="NCBI Taxonomy" id="114398"/>
    <lineage>
        <taxon>Eukaryota</taxon>
        <taxon>Metazoa</taxon>
        <taxon>Ecdysozoa</taxon>
        <taxon>Arthropoda</taxon>
        <taxon>Chelicerata</taxon>
        <taxon>Arachnida</taxon>
        <taxon>Araneae</taxon>
        <taxon>Araneomorphae</taxon>
        <taxon>Entelegynae</taxon>
        <taxon>Araneoidea</taxon>
        <taxon>Theridiidae</taxon>
        <taxon>Parasteatoda</taxon>
    </lineage>
</organism>
<feature type="domain" description="NR LBD" evidence="12">
    <location>
        <begin position="179"/>
        <end position="427"/>
    </location>
</feature>
<keyword evidence="3 10" id="KW-0863">Zinc-finger</keyword>
<dbReference type="InterPro" id="IPR000536">
    <property type="entry name" value="Nucl_hrmn_rcpt_lig-bd"/>
</dbReference>
<dbReference type="InterPro" id="IPR001723">
    <property type="entry name" value="Nuclear_hrmn_rcpt"/>
</dbReference>
<sequence>MKSVFGLEFEEAATTEEIMIKRPPSNRILTDVKCKVCRDFSSGKHYGIYSCDGCAGFFKRSIRRARNYVCKGKNGATGNCPIDKVHRNQCRHCRLKKCQEAGMNKEAVQHERGPRNSTRQRHAAMIIRDSWNQGSISPSLFHHQASPGGFSLPADGSGFFANRPLRDPSFIASPLSSPNLPLTHMRLMRMGSTTAPILQPLPQYHSYATYATAFAGRNNVSPKAEADAAELAAQVLIWNRSLVRGVPEFMTLPIRDQEILLEEASSELFVLSAAQCNLPVDEEFLRCATGLSEDCEMTPERESAIKASMIAFQRIMSQIKELNLDAYEYHYLRLVTLFKKDFPGAPPSIKDLKEGSTVAAVHDHVQVILMRHLELYYPNQQLRVVRMHQIPACLRTITSDQIHKLFFSKTVGLVRLEKMFKDICMSNELSLRQPSS</sequence>
<dbReference type="SMART" id="SM00430">
    <property type="entry name" value="HOLI"/>
    <property type="match status" value="1"/>
</dbReference>
<reference evidence="13" key="1">
    <citation type="submission" date="2018-04" db="EMBL/GenBank/DDBJ databases">
        <title>Early embryogenesis of the spider.</title>
        <authorList>
            <person name="Akiyama-Oda Y."/>
            <person name="Oda H."/>
        </authorList>
    </citation>
    <scope>NUCLEOTIDE SEQUENCE</scope>
</reference>
<evidence type="ECO:0000256" key="2">
    <source>
        <dbReference type="ARBA" id="ARBA00022723"/>
    </source>
</evidence>
<keyword evidence="6 10" id="KW-0238">DNA-binding</keyword>
<evidence type="ECO:0000256" key="3">
    <source>
        <dbReference type="ARBA" id="ARBA00022771"/>
    </source>
</evidence>
<dbReference type="EMBL" id="LC379639">
    <property type="protein sequence ID" value="BBD75276.1"/>
    <property type="molecule type" value="mRNA"/>
</dbReference>
<dbReference type="OrthoDB" id="10045640at2759"/>
<evidence type="ECO:0000256" key="6">
    <source>
        <dbReference type="ARBA" id="ARBA00023125"/>
    </source>
</evidence>
<dbReference type="GO" id="GO:0003700">
    <property type="term" value="F:DNA-binding transcription factor activity"/>
    <property type="evidence" value="ECO:0007669"/>
    <property type="project" value="InterPro"/>
</dbReference>
<evidence type="ECO:0000259" key="12">
    <source>
        <dbReference type="PROSITE" id="PS51843"/>
    </source>
</evidence>
<keyword evidence="2 10" id="KW-0479">Metal-binding</keyword>
<dbReference type="PANTHER" id="PTHR24083">
    <property type="entry name" value="NUCLEAR HORMONE RECEPTOR"/>
    <property type="match status" value="1"/>
</dbReference>
<name>A0A2Z6DTG9_PARTP</name>
<evidence type="ECO:0000256" key="9">
    <source>
        <dbReference type="ARBA" id="ARBA00023242"/>
    </source>
</evidence>
<dbReference type="GO" id="GO:0043565">
    <property type="term" value="F:sequence-specific DNA binding"/>
    <property type="evidence" value="ECO:0007669"/>
    <property type="project" value="InterPro"/>
</dbReference>
<dbReference type="Pfam" id="PF00105">
    <property type="entry name" value="zf-C4"/>
    <property type="match status" value="1"/>
</dbReference>
<dbReference type="Gene3D" id="3.30.50.10">
    <property type="entry name" value="Erythroid Transcription Factor GATA-1, subunit A"/>
    <property type="match status" value="1"/>
</dbReference>
<dbReference type="PROSITE" id="PS51843">
    <property type="entry name" value="NR_LBD"/>
    <property type="match status" value="1"/>
</dbReference>
<gene>
    <name evidence="13" type="primary">tll</name>
</gene>
<dbReference type="InterPro" id="IPR013088">
    <property type="entry name" value="Znf_NHR/GATA"/>
</dbReference>
<dbReference type="SUPFAM" id="SSF48508">
    <property type="entry name" value="Nuclear receptor ligand-binding domain"/>
    <property type="match status" value="1"/>
</dbReference>